<comment type="caution">
    <text evidence="2">The sequence shown here is derived from an EMBL/GenBank/DDBJ whole genome shotgun (WGS) entry which is preliminary data.</text>
</comment>
<dbReference type="InterPro" id="IPR038765">
    <property type="entry name" value="Papain-like_cys_pep_sf"/>
</dbReference>
<organism evidence="2 3">
    <name type="scientific">Maribacter arenosus</name>
    <dbReference type="NCBI Taxonomy" id="1854708"/>
    <lineage>
        <taxon>Bacteria</taxon>
        <taxon>Pseudomonadati</taxon>
        <taxon>Bacteroidota</taxon>
        <taxon>Flavobacteriia</taxon>
        <taxon>Flavobacteriales</taxon>
        <taxon>Flavobacteriaceae</taxon>
        <taxon>Maribacter</taxon>
    </lineage>
</organism>
<evidence type="ECO:0000313" key="3">
    <source>
        <dbReference type="Proteomes" id="UP000598350"/>
    </source>
</evidence>
<dbReference type="RefSeq" id="WP_188313213.1">
    <property type="nucleotide sequence ID" value="NZ_JABTCG010000002.1"/>
</dbReference>
<dbReference type="PANTHER" id="PTHR33490:SF1">
    <property type="entry name" value="SLL1233 PROTEIN"/>
    <property type="match status" value="1"/>
</dbReference>
<dbReference type="SMART" id="SM00460">
    <property type="entry name" value="TGc"/>
    <property type="match status" value="1"/>
</dbReference>
<dbReference type="PANTHER" id="PTHR33490">
    <property type="entry name" value="BLR5614 PROTEIN-RELATED"/>
    <property type="match status" value="1"/>
</dbReference>
<protein>
    <submittedName>
        <fullName evidence="2">Transglutaminase family protein</fullName>
    </submittedName>
</protein>
<feature type="domain" description="Transglutaminase-like" evidence="1">
    <location>
        <begin position="172"/>
        <end position="236"/>
    </location>
</feature>
<dbReference type="Pfam" id="PF08379">
    <property type="entry name" value="Bact_transglu_N"/>
    <property type="match status" value="1"/>
</dbReference>
<keyword evidence="3" id="KW-1185">Reference proteome</keyword>
<dbReference type="EMBL" id="JABTCG010000002">
    <property type="protein sequence ID" value="MBD0850068.1"/>
    <property type="molecule type" value="Genomic_DNA"/>
</dbReference>
<dbReference type="InterPro" id="IPR002931">
    <property type="entry name" value="Transglutaminase-like"/>
</dbReference>
<proteinExistence type="predicted"/>
<accession>A0ABR7V9M1</accession>
<reference evidence="2 3" key="1">
    <citation type="submission" date="2020-05" db="EMBL/GenBank/DDBJ databases">
        <title>The draft genome sequence of Maribacter arenosus CAU 1321.</title>
        <authorList>
            <person name="Mu L."/>
        </authorList>
    </citation>
    <scope>NUCLEOTIDE SEQUENCE [LARGE SCALE GENOMIC DNA]</scope>
    <source>
        <strain evidence="2 3">CAU 1321</strain>
    </source>
</reference>
<dbReference type="SUPFAM" id="SSF54001">
    <property type="entry name" value="Cysteine proteinases"/>
    <property type="match status" value="1"/>
</dbReference>
<evidence type="ECO:0000259" key="1">
    <source>
        <dbReference type="SMART" id="SM00460"/>
    </source>
</evidence>
<evidence type="ECO:0000313" key="2">
    <source>
        <dbReference type="EMBL" id="MBD0850068.1"/>
    </source>
</evidence>
<dbReference type="Gene3D" id="3.10.620.30">
    <property type="match status" value="1"/>
</dbReference>
<dbReference type="Proteomes" id="UP000598350">
    <property type="component" value="Unassembled WGS sequence"/>
</dbReference>
<name>A0ABR7V9M1_9FLAO</name>
<sequence length="282" mass="32172">MRFKIIHETEYEFNEAVFLEPHYLRFKPKNTPHLELESHSLILSIQPAGISEQMDAEDNYIHFCWFEGMHRKIHIRSESILKSSPYNPFNFLIYPLGLNTIPFSYSKPLLELLQKYMTAMPINAELEAYGKTILVGAKNATIPFLTELTKRIHADFIVESREEGIPFEADETFGFKKGSCRDLVWMQIQLLRTLGIASRFVSGYYYVDVENPQYELHAWIEVYLPGAGWIGFDPSNGIVTAHTHIAVASSSHYVHTMPVSGTVRGNATSKLGTKLIIDVLDI</sequence>
<dbReference type="InterPro" id="IPR013589">
    <property type="entry name" value="Bac_transglu_N"/>
</dbReference>
<dbReference type="Pfam" id="PF01841">
    <property type="entry name" value="Transglut_core"/>
    <property type="match status" value="1"/>
</dbReference>
<gene>
    <name evidence="2" type="ORF">HPE63_05250</name>
</gene>